<evidence type="ECO:0000256" key="1">
    <source>
        <dbReference type="ARBA" id="ARBA00004370"/>
    </source>
</evidence>
<dbReference type="EMBL" id="JADOXO010000244">
    <property type="protein sequence ID" value="KAF9808291.1"/>
    <property type="molecule type" value="Genomic_DNA"/>
</dbReference>
<feature type="compositionally biased region" description="Acidic residues" evidence="8">
    <location>
        <begin position="66"/>
        <end position="77"/>
    </location>
</feature>
<gene>
    <name evidence="11" type="ORF">IEO21_07904</name>
</gene>
<feature type="transmembrane region" description="Helical" evidence="9">
    <location>
        <begin position="443"/>
        <end position="466"/>
    </location>
</feature>
<feature type="domain" description="ABC transmembrane type-1" evidence="10">
    <location>
        <begin position="1"/>
        <end position="252"/>
    </location>
</feature>
<dbReference type="GO" id="GO:0016887">
    <property type="term" value="F:ATP hydrolysis activity"/>
    <property type="evidence" value="ECO:0007669"/>
    <property type="project" value="InterPro"/>
</dbReference>
<dbReference type="SUPFAM" id="SSF90123">
    <property type="entry name" value="ABC transporter transmembrane region"/>
    <property type="match status" value="2"/>
</dbReference>
<dbReference type="SMART" id="SM00382">
    <property type="entry name" value="AAA"/>
    <property type="match status" value="1"/>
</dbReference>
<keyword evidence="2" id="KW-0813">Transport</keyword>
<dbReference type="InterPro" id="IPR050173">
    <property type="entry name" value="ABC_transporter_C-like"/>
</dbReference>
<keyword evidence="3 9" id="KW-0812">Transmembrane</keyword>
<dbReference type="SUPFAM" id="SSF52540">
    <property type="entry name" value="P-loop containing nucleoside triphosphate hydrolases"/>
    <property type="match status" value="1"/>
</dbReference>
<feature type="transmembrane region" description="Helical" evidence="9">
    <location>
        <begin position="486"/>
        <end position="508"/>
    </location>
</feature>
<dbReference type="GO" id="GO:0016020">
    <property type="term" value="C:membrane"/>
    <property type="evidence" value="ECO:0007669"/>
    <property type="project" value="UniProtKB-SubCell"/>
</dbReference>
<keyword evidence="6 9" id="KW-1133">Transmembrane helix</keyword>
<evidence type="ECO:0000256" key="2">
    <source>
        <dbReference type="ARBA" id="ARBA00022448"/>
    </source>
</evidence>
<feature type="compositionally biased region" description="Low complexity" evidence="8">
    <location>
        <begin position="78"/>
        <end position="91"/>
    </location>
</feature>
<feature type="transmembrane region" description="Helical" evidence="9">
    <location>
        <begin position="140"/>
        <end position="163"/>
    </location>
</feature>
<dbReference type="InterPro" id="IPR011527">
    <property type="entry name" value="ABC1_TM_dom"/>
</dbReference>
<dbReference type="InterPro" id="IPR027417">
    <property type="entry name" value="P-loop_NTPase"/>
</dbReference>
<dbReference type="AlphaFoldDB" id="A0A8H7NX77"/>
<sequence>MAASIFFSLYYMASMRVSVQLEAVVTELVFTHALRIRMKAETSEEIATVPVTPDDASVVRSSAAQSEDESTDREEETLAGSTAASTQSAKASEAKDKDKGKSLVGKINNLITSDLANITRGLEFAQVFIRVPFQLVFSVWFLYTILGWSAFVGMSVIVVLLPVPGMLAKLLRGVQSTRSKKLFGWESHLMRQISEKREDELFWLTKSRLLQLFNLIIANVIPLLTMIVTYWTYTVVMRQELTASKVFSSMTAKVSLDRLHAFLRETELLDDFSNTTSPNPDERRIYSHGDALNPDVIGFRDATFTWANEEQAPPDGRSRRRFMLRIENELTFKQGCINLIIGPTGSGKTSMLMALLVIYQCGLKRDLELFDAGDMTEVGEKGITLSGGQKARVTLARAVYSTAEILLLDDSGKLIVEEEIAEGHVGWPAVKLYLANLGGRHQILFWIGCFGALFVSEIFDNLQVWYLGYWARQYEEHPANEVKASFYLSVYGSMMLASLALYGVHYTVYTIGSIRASKVIHNSLLACVLGTTLRWLDKTPTSRIITRCTQDIALGGWIGQLYMKAQLSVKREKSTAQAPVLGLFGAAFAGLVSIRAYGAESALQKARWANIRIEALGALFSTALAAYLVYLDKATASKIGFSLNMAGP</sequence>
<dbReference type="InterPro" id="IPR017871">
    <property type="entry name" value="ABC_transporter-like_CS"/>
</dbReference>
<dbReference type="Gene3D" id="1.20.1560.10">
    <property type="entry name" value="ABC transporter type 1, transmembrane domain"/>
    <property type="match status" value="3"/>
</dbReference>
<dbReference type="InterPro" id="IPR036640">
    <property type="entry name" value="ABC1_TM_sf"/>
</dbReference>
<dbReference type="CDD" id="cd18604">
    <property type="entry name" value="ABC_6TM_VMR1_D2_like"/>
    <property type="match status" value="1"/>
</dbReference>
<dbReference type="InterPro" id="IPR003593">
    <property type="entry name" value="AAA+_ATPase"/>
</dbReference>
<evidence type="ECO:0000256" key="5">
    <source>
        <dbReference type="ARBA" id="ARBA00022840"/>
    </source>
</evidence>
<reference evidence="11" key="1">
    <citation type="submission" date="2020-11" db="EMBL/GenBank/DDBJ databases">
        <authorList>
            <person name="Koelle M."/>
            <person name="Horta M.A.C."/>
            <person name="Nowrousian M."/>
            <person name="Ohm R.A."/>
            <person name="Benz P."/>
            <person name="Pilgard A."/>
        </authorList>
    </citation>
    <scope>NUCLEOTIDE SEQUENCE</scope>
    <source>
        <strain evidence="11">FPRL280</strain>
    </source>
</reference>
<evidence type="ECO:0000256" key="6">
    <source>
        <dbReference type="ARBA" id="ARBA00022989"/>
    </source>
</evidence>
<dbReference type="PROSITE" id="PS50929">
    <property type="entry name" value="ABC_TM1F"/>
    <property type="match status" value="2"/>
</dbReference>
<reference evidence="11" key="2">
    <citation type="journal article" name="Front. Microbiol.">
        <title>Degradative Capacity of Two Strains of Rhodonia placenta: From Phenotype to Genotype.</title>
        <authorList>
            <person name="Kolle M."/>
            <person name="Horta M.A.C."/>
            <person name="Nowrousian M."/>
            <person name="Ohm R.A."/>
            <person name="Benz J.P."/>
            <person name="Pilgard A."/>
        </authorList>
    </citation>
    <scope>NUCLEOTIDE SEQUENCE</scope>
    <source>
        <strain evidence="11">FPRL280</strain>
    </source>
</reference>
<proteinExistence type="predicted"/>
<dbReference type="Pfam" id="PF00664">
    <property type="entry name" value="ABC_membrane"/>
    <property type="match status" value="2"/>
</dbReference>
<evidence type="ECO:0000256" key="9">
    <source>
        <dbReference type="SAM" id="Phobius"/>
    </source>
</evidence>
<comment type="caution">
    <text evidence="11">The sequence shown here is derived from an EMBL/GenBank/DDBJ whole genome shotgun (WGS) entry which is preliminary data.</text>
</comment>
<keyword evidence="5" id="KW-0067">ATP-binding</keyword>
<evidence type="ECO:0000256" key="3">
    <source>
        <dbReference type="ARBA" id="ARBA00022692"/>
    </source>
</evidence>
<dbReference type="GO" id="GO:0005524">
    <property type="term" value="F:ATP binding"/>
    <property type="evidence" value="ECO:0007669"/>
    <property type="project" value="UniProtKB-KW"/>
</dbReference>
<dbReference type="Pfam" id="PF00005">
    <property type="entry name" value="ABC_tran"/>
    <property type="match status" value="1"/>
</dbReference>
<organism evidence="11 12">
    <name type="scientific">Rhodonia placenta</name>
    <dbReference type="NCBI Taxonomy" id="104341"/>
    <lineage>
        <taxon>Eukaryota</taxon>
        <taxon>Fungi</taxon>
        <taxon>Dikarya</taxon>
        <taxon>Basidiomycota</taxon>
        <taxon>Agaricomycotina</taxon>
        <taxon>Agaricomycetes</taxon>
        <taxon>Polyporales</taxon>
        <taxon>Adustoporiaceae</taxon>
        <taxon>Rhodonia</taxon>
    </lineage>
</organism>
<dbReference type="PANTHER" id="PTHR24223">
    <property type="entry name" value="ATP-BINDING CASSETTE SUB-FAMILY C"/>
    <property type="match status" value="1"/>
</dbReference>
<dbReference type="PANTHER" id="PTHR24223:SF356">
    <property type="entry name" value="ATP-BINDING CASSETTE TRANSPORTER ABC4"/>
    <property type="match status" value="1"/>
</dbReference>
<name>A0A8H7NX77_9APHY</name>
<accession>A0A8H7NX77</accession>
<evidence type="ECO:0000256" key="8">
    <source>
        <dbReference type="SAM" id="MobiDB-lite"/>
    </source>
</evidence>
<evidence type="ECO:0000259" key="10">
    <source>
        <dbReference type="PROSITE" id="PS50929"/>
    </source>
</evidence>
<comment type="subcellular location">
    <subcellularLocation>
        <location evidence="1">Membrane</location>
    </subcellularLocation>
</comment>
<dbReference type="Gene3D" id="3.40.50.300">
    <property type="entry name" value="P-loop containing nucleotide triphosphate hydrolases"/>
    <property type="match status" value="1"/>
</dbReference>
<keyword evidence="7 9" id="KW-0472">Membrane</keyword>
<evidence type="ECO:0000313" key="12">
    <source>
        <dbReference type="Proteomes" id="UP000639403"/>
    </source>
</evidence>
<protein>
    <recommendedName>
        <fullName evidence="10">ABC transmembrane type-1 domain-containing protein</fullName>
    </recommendedName>
</protein>
<dbReference type="CDD" id="cd18596">
    <property type="entry name" value="ABC_6TM_VMR1_D1_like"/>
    <property type="match status" value="1"/>
</dbReference>
<feature type="transmembrane region" description="Helical" evidence="9">
    <location>
        <begin position="212"/>
        <end position="233"/>
    </location>
</feature>
<dbReference type="InterPro" id="IPR003439">
    <property type="entry name" value="ABC_transporter-like_ATP-bd"/>
</dbReference>
<evidence type="ECO:0000256" key="4">
    <source>
        <dbReference type="ARBA" id="ARBA00022741"/>
    </source>
</evidence>
<feature type="region of interest" description="Disordered" evidence="8">
    <location>
        <begin position="57"/>
        <end position="97"/>
    </location>
</feature>
<evidence type="ECO:0000256" key="7">
    <source>
        <dbReference type="ARBA" id="ARBA00023136"/>
    </source>
</evidence>
<feature type="transmembrane region" description="Helical" evidence="9">
    <location>
        <begin position="580"/>
        <end position="599"/>
    </location>
</feature>
<feature type="transmembrane region" description="Helical" evidence="9">
    <location>
        <begin position="611"/>
        <end position="631"/>
    </location>
</feature>
<dbReference type="PROSITE" id="PS00211">
    <property type="entry name" value="ABC_TRANSPORTER_1"/>
    <property type="match status" value="1"/>
</dbReference>
<evidence type="ECO:0000313" key="11">
    <source>
        <dbReference type="EMBL" id="KAF9808291.1"/>
    </source>
</evidence>
<feature type="domain" description="ABC transmembrane type-1" evidence="10">
    <location>
        <begin position="447"/>
        <end position="552"/>
    </location>
</feature>
<dbReference type="GO" id="GO:0140359">
    <property type="term" value="F:ABC-type transporter activity"/>
    <property type="evidence" value="ECO:0007669"/>
    <property type="project" value="InterPro"/>
</dbReference>
<dbReference type="Proteomes" id="UP000639403">
    <property type="component" value="Unassembled WGS sequence"/>
</dbReference>
<keyword evidence="4" id="KW-0547">Nucleotide-binding</keyword>